<reference evidence="1 2" key="1">
    <citation type="journal article" date="2008" name="Proc. Natl. Acad. Sci. U.S.A.">
        <title>The genome of Cyanothece 51142, a unicellular diazotrophic cyanobacterium important in the marine nitrogen cycle.</title>
        <authorList>
            <person name="Welsh E.A."/>
            <person name="Liberton M."/>
            <person name="Stoeckel J."/>
            <person name="Loh T."/>
            <person name="Elvitigala T."/>
            <person name="Wang C."/>
            <person name="Wollam A."/>
            <person name="Fulton R.S."/>
            <person name="Clifton S.W."/>
            <person name="Jacobs J.M."/>
            <person name="Aurora R."/>
            <person name="Ghosh B.K."/>
            <person name="Sherman L.A."/>
            <person name="Smith R.D."/>
            <person name="Wilson R.K."/>
            <person name="Pakrasi H.B."/>
        </authorList>
    </citation>
    <scope>NUCLEOTIDE SEQUENCE [LARGE SCALE GENOMIC DNA]</scope>
    <source>
        <strain evidence="2">ATCC 51142 / BH68</strain>
    </source>
</reference>
<protein>
    <submittedName>
        <fullName evidence="1">Uncharacterized protein</fullName>
    </submittedName>
</protein>
<evidence type="ECO:0000313" key="2">
    <source>
        <dbReference type="Proteomes" id="UP000001203"/>
    </source>
</evidence>
<evidence type="ECO:0000313" key="1">
    <source>
        <dbReference type="EMBL" id="ACB51173.1"/>
    </source>
</evidence>
<dbReference type="STRING" id="43989.cce_1823"/>
<keyword evidence="2" id="KW-1185">Reference proteome</keyword>
<dbReference type="AlphaFoldDB" id="B1WZM1"/>
<sequence>MNNEPTLNKSLTDWTRLDAMEDENIDFSDCPEITPEMLQSATVRPGIKLNTDNKSVTVKIEPDIANLFPDSAAVNEGLRLLIRLIHNTSSI</sequence>
<name>B1WZM1_CROS5</name>
<organism evidence="1 2">
    <name type="scientific">Crocosphaera subtropica (strain ATCC 51142 / BH68)</name>
    <name type="common">Cyanothece sp. (strain ATCC 51142)</name>
    <dbReference type="NCBI Taxonomy" id="43989"/>
    <lineage>
        <taxon>Bacteria</taxon>
        <taxon>Bacillati</taxon>
        <taxon>Cyanobacteriota</taxon>
        <taxon>Cyanophyceae</taxon>
        <taxon>Oscillatoriophycideae</taxon>
        <taxon>Chroococcales</taxon>
        <taxon>Aphanothecaceae</taxon>
        <taxon>Crocosphaera</taxon>
        <taxon>Crocosphaera subtropica</taxon>
    </lineage>
</organism>
<accession>B1WZM1</accession>
<gene>
    <name evidence="1" type="ordered locus">cce_1823</name>
</gene>
<dbReference type="EMBL" id="CP000806">
    <property type="protein sequence ID" value="ACB51173.1"/>
    <property type="molecule type" value="Genomic_DNA"/>
</dbReference>
<proteinExistence type="predicted"/>
<dbReference type="eggNOG" id="COG3514">
    <property type="taxonomic scope" value="Bacteria"/>
</dbReference>
<dbReference type="OrthoDB" id="9796641at2"/>
<dbReference type="RefSeq" id="WP_009545636.1">
    <property type="nucleotide sequence ID" value="NC_010546.1"/>
</dbReference>
<dbReference type="Proteomes" id="UP000001203">
    <property type="component" value="Chromosome circular"/>
</dbReference>
<dbReference type="KEGG" id="cyt:cce_1823"/>
<dbReference type="HOGENOM" id="CLU_140900_1_1_3"/>